<proteinExistence type="predicted"/>
<protein>
    <recommendedName>
        <fullName evidence="4">DUF4375 domain-containing protein</fullName>
    </recommendedName>
</protein>
<evidence type="ECO:0008006" key="4">
    <source>
        <dbReference type="Google" id="ProtNLM"/>
    </source>
</evidence>
<comment type="caution">
    <text evidence="2">The sequence shown here is derived from an EMBL/GenBank/DDBJ whole genome shotgun (WGS) entry which is preliminary data.</text>
</comment>
<keyword evidence="1" id="KW-0732">Signal</keyword>
<dbReference type="RefSeq" id="WP_377098954.1">
    <property type="nucleotide sequence ID" value="NZ_JBHTHU010000005.1"/>
</dbReference>
<evidence type="ECO:0000313" key="2">
    <source>
        <dbReference type="EMBL" id="MFD0750048.1"/>
    </source>
</evidence>
<reference evidence="3" key="1">
    <citation type="journal article" date="2019" name="Int. J. Syst. Evol. Microbiol.">
        <title>The Global Catalogue of Microorganisms (GCM) 10K type strain sequencing project: providing services to taxonomists for standard genome sequencing and annotation.</title>
        <authorList>
            <consortium name="The Broad Institute Genomics Platform"/>
            <consortium name="The Broad Institute Genome Sequencing Center for Infectious Disease"/>
            <person name="Wu L."/>
            <person name="Ma J."/>
        </authorList>
    </citation>
    <scope>NUCLEOTIDE SEQUENCE [LARGE SCALE GENOMIC DNA]</scope>
    <source>
        <strain evidence="3">CCUG 63418</strain>
    </source>
</reference>
<evidence type="ECO:0000313" key="3">
    <source>
        <dbReference type="Proteomes" id="UP001596958"/>
    </source>
</evidence>
<organism evidence="2 3">
    <name type="scientific">Mucilaginibacter calamicampi</name>
    <dbReference type="NCBI Taxonomy" id="1302352"/>
    <lineage>
        <taxon>Bacteria</taxon>
        <taxon>Pseudomonadati</taxon>
        <taxon>Bacteroidota</taxon>
        <taxon>Sphingobacteriia</taxon>
        <taxon>Sphingobacteriales</taxon>
        <taxon>Sphingobacteriaceae</taxon>
        <taxon>Mucilaginibacter</taxon>
    </lineage>
</organism>
<feature type="signal peptide" evidence="1">
    <location>
        <begin position="1"/>
        <end position="21"/>
    </location>
</feature>
<keyword evidence="3" id="KW-1185">Reference proteome</keyword>
<evidence type="ECO:0000256" key="1">
    <source>
        <dbReference type="SAM" id="SignalP"/>
    </source>
</evidence>
<accession>A0ABW2YXQ7</accession>
<sequence length="174" mass="19825">MKVIPYLVTIFLLTISLNCAAQLSPVPKSYSLTTPEDYNKYEKDVINVINWLEQTPWNSKNGERQIANSFFLAWMSGSPTVTIELGDKILMEIMEKNKELTFSYMGGYAKYALQSRTDKTSFDINKAKLAGFKAIISKYNSEKKRSKDKNVEMLAELDSEGKLENWIATELGKK</sequence>
<gene>
    <name evidence="2" type="ORF">ACFQZS_07840</name>
</gene>
<name>A0ABW2YXQ7_9SPHI</name>
<feature type="chain" id="PRO_5046007678" description="DUF4375 domain-containing protein" evidence="1">
    <location>
        <begin position="22"/>
        <end position="174"/>
    </location>
</feature>
<dbReference type="EMBL" id="JBHTHU010000005">
    <property type="protein sequence ID" value="MFD0750048.1"/>
    <property type="molecule type" value="Genomic_DNA"/>
</dbReference>
<dbReference type="Proteomes" id="UP001596958">
    <property type="component" value="Unassembled WGS sequence"/>
</dbReference>